<keyword evidence="1" id="KW-0472">Membrane</keyword>
<dbReference type="RefSeq" id="YP_010246287.1">
    <property type="nucleotide sequence ID" value="NC_060134.1"/>
</dbReference>
<dbReference type="Proteomes" id="UP000280547">
    <property type="component" value="Segment"/>
</dbReference>
<keyword evidence="3" id="KW-1185">Reference proteome</keyword>
<organism evidence="2 3">
    <name type="scientific">Gordonia phage Octobien14</name>
    <dbReference type="NCBI Taxonomy" id="2483673"/>
    <lineage>
        <taxon>Viruses</taxon>
        <taxon>Duplodnaviria</taxon>
        <taxon>Heunggongvirae</taxon>
        <taxon>Uroviricota</taxon>
        <taxon>Caudoviricetes</taxon>
        <taxon>Deeyouvirinae</taxon>
        <taxon>Octobienvirus</taxon>
        <taxon>Octobienvirus octobien14</taxon>
    </lineage>
</organism>
<name>A0A3G3M9K2_9CAUD</name>
<evidence type="ECO:0000313" key="2">
    <source>
        <dbReference type="EMBL" id="AYR03190.1"/>
    </source>
</evidence>
<proteinExistence type="predicted"/>
<feature type="transmembrane region" description="Helical" evidence="1">
    <location>
        <begin position="119"/>
        <end position="137"/>
    </location>
</feature>
<accession>A0A3G3M9K2</accession>
<feature type="transmembrane region" description="Helical" evidence="1">
    <location>
        <begin position="45"/>
        <end position="66"/>
    </location>
</feature>
<feature type="transmembrane region" description="Helical" evidence="1">
    <location>
        <begin position="143"/>
        <end position="164"/>
    </location>
</feature>
<dbReference type="GeneID" id="70080831"/>
<feature type="transmembrane region" description="Helical" evidence="1">
    <location>
        <begin position="176"/>
        <end position="197"/>
    </location>
</feature>
<feature type="transmembrane region" description="Helical" evidence="1">
    <location>
        <begin position="86"/>
        <end position="107"/>
    </location>
</feature>
<evidence type="ECO:0000313" key="3">
    <source>
        <dbReference type="Proteomes" id="UP000280547"/>
    </source>
</evidence>
<dbReference type="KEGG" id="vg:70080831"/>
<feature type="transmembrane region" description="Helical" evidence="1">
    <location>
        <begin position="209"/>
        <end position="227"/>
    </location>
</feature>
<gene>
    <name evidence="2" type="primary">42</name>
    <name evidence="2" type="ORF">SEA_OCTOBIEN14_42</name>
</gene>
<keyword evidence="1" id="KW-1133">Transmembrane helix</keyword>
<keyword evidence="1" id="KW-0812">Transmembrane</keyword>
<dbReference type="EMBL" id="MH976515">
    <property type="protein sequence ID" value="AYR03190.1"/>
    <property type="molecule type" value="Genomic_DNA"/>
</dbReference>
<feature type="transmembrane region" description="Helical" evidence="1">
    <location>
        <begin position="12"/>
        <end position="33"/>
    </location>
</feature>
<protein>
    <submittedName>
        <fullName evidence="2">Membrane protein</fullName>
    </submittedName>
</protein>
<reference evidence="2 3" key="1">
    <citation type="submission" date="2018-09" db="EMBL/GenBank/DDBJ databases">
        <authorList>
            <person name="Amanuel B.M."/>
            <person name="Anspach C.J."/>
            <person name="Chiquito R.J."/>
            <person name="Gales J.M."/>
            <person name="Hall T."/>
            <person name="Hotaki K."/>
            <person name="Lozano B."/>
            <person name="Mugisha B."/>
            <person name="Fogarty M.P."/>
            <person name="Leadon S.A."/>
            <person name="Molloy S.D."/>
            <person name="Garlena R.A."/>
            <person name="Russell D.A."/>
            <person name="Pope W.H."/>
            <person name="Jacobs-Sera D."/>
            <person name="Hatfull G.F."/>
        </authorList>
    </citation>
    <scope>NUCLEOTIDE SEQUENCE [LARGE SCALE GENOMIC DNA]</scope>
</reference>
<sequence length="257" mass="27980">MRRKRRSIDVTLQSIAITVATGLPAAIGAAALIQRRRWFKSTHCCWLTISLLTTTLAWFLYTPLVALATDPLARLIERPHLNLQLGVAFVLIGTGTLSIHLLASIGALSRNERKRTQSVIYLALAISWSAYLGPFEIHFVNQLAITAAITYFAGITCQIALQIRSVSHKGTTARKIALCFFGVGATWITGSAVNLAAAIFPCISTSPQYYAVLASTLIIISTLMYTASRLSYRAFAKPLVIPDNVPEEWSAGQNDNG</sequence>
<evidence type="ECO:0000256" key="1">
    <source>
        <dbReference type="SAM" id="Phobius"/>
    </source>
</evidence>